<keyword evidence="3" id="KW-0378">Hydrolase</keyword>
<dbReference type="SUPFAM" id="SSF52266">
    <property type="entry name" value="SGNH hydrolase"/>
    <property type="match status" value="1"/>
</dbReference>
<dbReference type="InterPro" id="IPR036514">
    <property type="entry name" value="SGNH_hydro_sf"/>
</dbReference>
<feature type="region of interest" description="Disordered" evidence="1">
    <location>
        <begin position="211"/>
        <end position="234"/>
    </location>
</feature>
<protein>
    <submittedName>
        <fullName evidence="3">SGNH hydrolase-type esterase domain-containing protein</fullName>
    </submittedName>
</protein>
<comment type="caution">
    <text evidence="3">The sequence shown here is derived from an EMBL/GenBank/DDBJ whole genome shotgun (WGS) entry which is preliminary data.</text>
</comment>
<dbReference type="Gene3D" id="3.40.50.1110">
    <property type="entry name" value="SGNH hydrolase"/>
    <property type="match status" value="1"/>
</dbReference>
<evidence type="ECO:0000313" key="4">
    <source>
        <dbReference type="Proteomes" id="UP000758603"/>
    </source>
</evidence>
<evidence type="ECO:0000313" key="3">
    <source>
        <dbReference type="EMBL" id="KAH6645245.1"/>
    </source>
</evidence>
<evidence type="ECO:0000259" key="2">
    <source>
        <dbReference type="Pfam" id="PF13472"/>
    </source>
</evidence>
<proteinExistence type="predicted"/>
<dbReference type="RefSeq" id="XP_045951759.1">
    <property type="nucleotide sequence ID" value="XM_046094864.1"/>
</dbReference>
<name>A0A9P8UBR2_9PEZI</name>
<dbReference type="AlphaFoldDB" id="A0A9P8UBR2"/>
<dbReference type="PANTHER" id="PTHR30383">
    <property type="entry name" value="THIOESTERASE 1/PROTEASE 1/LYSOPHOSPHOLIPASE L1"/>
    <property type="match status" value="1"/>
</dbReference>
<dbReference type="Pfam" id="PF13472">
    <property type="entry name" value="Lipase_GDSL_2"/>
    <property type="match status" value="1"/>
</dbReference>
<dbReference type="OrthoDB" id="3915838at2759"/>
<reference evidence="3" key="1">
    <citation type="journal article" date="2021" name="Nat. Commun.">
        <title>Genetic determinants of endophytism in the Arabidopsis root mycobiome.</title>
        <authorList>
            <person name="Mesny F."/>
            <person name="Miyauchi S."/>
            <person name="Thiergart T."/>
            <person name="Pickel B."/>
            <person name="Atanasova L."/>
            <person name="Karlsson M."/>
            <person name="Huettel B."/>
            <person name="Barry K.W."/>
            <person name="Haridas S."/>
            <person name="Chen C."/>
            <person name="Bauer D."/>
            <person name="Andreopoulos W."/>
            <person name="Pangilinan J."/>
            <person name="LaButti K."/>
            <person name="Riley R."/>
            <person name="Lipzen A."/>
            <person name="Clum A."/>
            <person name="Drula E."/>
            <person name="Henrissat B."/>
            <person name="Kohler A."/>
            <person name="Grigoriev I.V."/>
            <person name="Martin F.M."/>
            <person name="Hacquard S."/>
        </authorList>
    </citation>
    <scope>NUCLEOTIDE SEQUENCE</scope>
    <source>
        <strain evidence="3">MPI-SDFR-AT-0073</strain>
    </source>
</reference>
<dbReference type="EMBL" id="JAGPXC010000011">
    <property type="protein sequence ID" value="KAH6645245.1"/>
    <property type="molecule type" value="Genomic_DNA"/>
</dbReference>
<accession>A0A9P8UBR2</accession>
<dbReference type="GeneID" id="70123757"/>
<feature type="domain" description="SGNH hydrolase-type esterase" evidence="2">
    <location>
        <begin position="2"/>
        <end position="188"/>
    </location>
</feature>
<sequence>MCLGASIVKGETSPGTVGFRKVLRDDLVGFGVDVNMVGSVQLGNMTDNDLEAYGGNRITQIHDHAKAIVPKTLPNVFVIQVGTNNILQNLDIDKAGEQMKDFIDYLVETAPRSFVILSTILTNTVGGGSLEPSVLDINQQYRDLMPTFEAEGTPVVLAELHPSNGGDDVPQVADIGPDGSHPLVSGYEKMGHILAQAVKDADAKDYIQVATDNGIPDDGDAEKAGSSRKRRHWH</sequence>
<dbReference type="InterPro" id="IPR013830">
    <property type="entry name" value="SGNH_hydro"/>
</dbReference>
<evidence type="ECO:0000256" key="1">
    <source>
        <dbReference type="SAM" id="MobiDB-lite"/>
    </source>
</evidence>
<dbReference type="PANTHER" id="PTHR30383:SF31">
    <property type="entry name" value="SGNH HYDROLASE-TYPE ESTERASE DOMAIN-CONTAINING PROTEIN-RELATED"/>
    <property type="match status" value="1"/>
</dbReference>
<keyword evidence="4" id="KW-1185">Reference proteome</keyword>
<organism evidence="3 4">
    <name type="scientific">Truncatella angustata</name>
    <dbReference type="NCBI Taxonomy" id="152316"/>
    <lineage>
        <taxon>Eukaryota</taxon>
        <taxon>Fungi</taxon>
        <taxon>Dikarya</taxon>
        <taxon>Ascomycota</taxon>
        <taxon>Pezizomycotina</taxon>
        <taxon>Sordariomycetes</taxon>
        <taxon>Xylariomycetidae</taxon>
        <taxon>Amphisphaeriales</taxon>
        <taxon>Sporocadaceae</taxon>
        <taxon>Truncatella</taxon>
    </lineage>
</organism>
<dbReference type="Proteomes" id="UP000758603">
    <property type="component" value="Unassembled WGS sequence"/>
</dbReference>
<gene>
    <name evidence="3" type="ORF">BKA67DRAFT_107059</name>
</gene>
<dbReference type="InterPro" id="IPR051532">
    <property type="entry name" value="Ester_Hydrolysis_Enzymes"/>
</dbReference>
<dbReference type="GO" id="GO:0004622">
    <property type="term" value="F:phosphatidylcholine lysophospholipase activity"/>
    <property type="evidence" value="ECO:0007669"/>
    <property type="project" value="TreeGrafter"/>
</dbReference>